<dbReference type="GO" id="GO:0004438">
    <property type="term" value="F:phosphatidylinositol-3-phosphate phosphatase activity"/>
    <property type="evidence" value="ECO:0007669"/>
    <property type="project" value="TreeGrafter"/>
</dbReference>
<evidence type="ECO:0000313" key="6">
    <source>
        <dbReference type="Proteomes" id="UP000014680"/>
    </source>
</evidence>
<dbReference type="GO" id="GO:0016020">
    <property type="term" value="C:membrane"/>
    <property type="evidence" value="ECO:0007669"/>
    <property type="project" value="TreeGrafter"/>
</dbReference>
<dbReference type="GO" id="GO:0005737">
    <property type="term" value="C:cytoplasm"/>
    <property type="evidence" value="ECO:0007669"/>
    <property type="project" value="TreeGrafter"/>
</dbReference>
<dbReference type="SUPFAM" id="SSF52799">
    <property type="entry name" value="(Phosphotyrosine protein) phosphatases II"/>
    <property type="match status" value="1"/>
</dbReference>
<dbReference type="SUPFAM" id="SSF50729">
    <property type="entry name" value="PH domain-like"/>
    <property type="match status" value="1"/>
</dbReference>
<dbReference type="PROSITE" id="PS00383">
    <property type="entry name" value="TYR_PHOSPHATASE_1"/>
    <property type="match status" value="1"/>
</dbReference>
<dbReference type="RefSeq" id="XP_004256354.1">
    <property type="nucleotide sequence ID" value="XM_004256306.1"/>
</dbReference>
<evidence type="ECO:0000259" key="4">
    <source>
        <dbReference type="PROSITE" id="PS51339"/>
    </source>
</evidence>
<dbReference type="InterPro" id="IPR011993">
    <property type="entry name" value="PH-like_dom_sf"/>
</dbReference>
<evidence type="ECO:0000256" key="3">
    <source>
        <dbReference type="PIRSR" id="PIRSR630564-2"/>
    </source>
</evidence>
<dbReference type="InterPro" id="IPR016130">
    <property type="entry name" value="Tyr_Pase_AS"/>
</dbReference>
<protein>
    <submittedName>
        <fullName evidence="5">Myotubularin, putative</fullName>
    </submittedName>
</protein>
<dbReference type="InterPro" id="IPR029021">
    <property type="entry name" value="Prot-tyrosine_phosphatase-like"/>
</dbReference>
<proteinExistence type="inferred from homology"/>
<evidence type="ECO:0000256" key="2">
    <source>
        <dbReference type="PIRSR" id="PIRSR630564-1"/>
    </source>
</evidence>
<keyword evidence="6" id="KW-1185">Reference proteome</keyword>
<gene>
    <name evidence="5" type="ORF">EIN_525580</name>
</gene>
<dbReference type="VEuPathDB" id="AmoebaDB:EIN_525580"/>
<dbReference type="KEGG" id="eiv:EIN_525580"/>
<accession>A0A0A1U5H6</accession>
<dbReference type="PANTHER" id="PTHR10807:SF128">
    <property type="entry name" value="PHOSPHATIDYLINOSITOL-3,5-BISPHOSPHATE 3-PHOSPHATASE"/>
    <property type="match status" value="1"/>
</dbReference>
<feature type="binding site" evidence="3">
    <location>
        <begin position="524"/>
        <end position="530"/>
    </location>
    <ligand>
        <name>substrate</name>
    </ligand>
</feature>
<organism evidence="5 6">
    <name type="scientific">Entamoeba invadens IP1</name>
    <dbReference type="NCBI Taxonomy" id="370355"/>
    <lineage>
        <taxon>Eukaryota</taxon>
        <taxon>Amoebozoa</taxon>
        <taxon>Evosea</taxon>
        <taxon>Archamoebae</taxon>
        <taxon>Mastigamoebida</taxon>
        <taxon>Entamoebidae</taxon>
        <taxon>Entamoeba</taxon>
    </lineage>
</organism>
<feature type="active site" description="Phosphocysteine intermediate" evidence="2">
    <location>
        <position position="524"/>
    </location>
</feature>
<evidence type="ECO:0000313" key="5">
    <source>
        <dbReference type="EMBL" id="ELP89583.1"/>
    </source>
</evidence>
<evidence type="ECO:0000256" key="1">
    <source>
        <dbReference type="ARBA" id="ARBA00007471"/>
    </source>
</evidence>
<dbReference type="InterPro" id="IPR030564">
    <property type="entry name" value="Myotubularin"/>
</dbReference>
<dbReference type="InterPro" id="IPR010569">
    <property type="entry name" value="Myotubularin-like_Pase_dom"/>
</dbReference>
<reference evidence="5 6" key="1">
    <citation type="submission" date="2012-10" db="EMBL/GenBank/DDBJ databases">
        <authorList>
            <person name="Zafar N."/>
            <person name="Inman J."/>
            <person name="Hall N."/>
            <person name="Lorenzi H."/>
            <person name="Caler E."/>
        </authorList>
    </citation>
    <scope>NUCLEOTIDE SEQUENCE [LARGE SCALE GENOMIC DNA]</scope>
    <source>
        <strain evidence="5 6">IP1</strain>
    </source>
</reference>
<name>A0A0A1U5H6_ENTIV</name>
<dbReference type="CDD" id="cd14507">
    <property type="entry name" value="PTP-MTM-like"/>
    <property type="match status" value="1"/>
</dbReference>
<dbReference type="Proteomes" id="UP000014680">
    <property type="component" value="Unassembled WGS sequence"/>
</dbReference>
<dbReference type="PROSITE" id="PS51339">
    <property type="entry name" value="PPASE_MYOTUBULARIN"/>
    <property type="match status" value="1"/>
</dbReference>
<dbReference type="Pfam" id="PF06602">
    <property type="entry name" value="Myotub-related"/>
    <property type="match status" value="1"/>
</dbReference>
<dbReference type="AlphaFoldDB" id="A0A0A1U5H6"/>
<comment type="similarity">
    <text evidence="1">Belongs to the protein-tyrosine phosphatase family. Non-receptor class myotubularin subfamily.</text>
</comment>
<feature type="domain" description="Myotubularin phosphatase" evidence="4">
    <location>
        <begin position="309"/>
        <end position="684"/>
    </location>
</feature>
<dbReference type="GO" id="GO:0046856">
    <property type="term" value="P:phosphatidylinositol dephosphorylation"/>
    <property type="evidence" value="ECO:0007669"/>
    <property type="project" value="TreeGrafter"/>
</dbReference>
<dbReference type="OMA" id="YYARSNP"/>
<feature type="binding site" evidence="3">
    <location>
        <begin position="460"/>
        <end position="461"/>
    </location>
    <ligand>
        <name>substrate</name>
    </ligand>
</feature>
<dbReference type="GeneID" id="14888591"/>
<dbReference type="PANTHER" id="PTHR10807">
    <property type="entry name" value="MYOTUBULARIN-RELATED"/>
    <property type="match status" value="1"/>
</dbReference>
<dbReference type="Gene3D" id="2.30.29.30">
    <property type="entry name" value="Pleckstrin-homology domain (PH domain)/Phosphotyrosine-binding domain (PTB)"/>
    <property type="match status" value="1"/>
</dbReference>
<dbReference type="OrthoDB" id="271628at2759"/>
<dbReference type="EMBL" id="KB206604">
    <property type="protein sequence ID" value="ELP89583.1"/>
    <property type="molecule type" value="Genomic_DNA"/>
</dbReference>
<sequence>MFLKLMVRIEICTKEVYLSIPSGLKNASNAPKVPQRKFAKQVLPDFNDRGYWEVRLKDLAHEALQKLQGFYFDQSALGNYFSFDYTDYSTNFYALKSVFLGVDINLLTKPLFDDYAQSPEETFSNDCSSSEQSITPPLSGQRCKTLPPNAFVGISQNLMRPTSPRNTPRFTTNQSVVIPKDNPKEQIIVSVKNVRILFRNDVWVERQNEEHDGRIVVTSAKFCFIDSNDGQFNIFVPLTKIADLKKVNTKKTEHVRVLEFSTKENVFVKFSFLKNRQGRKSVCTAINATTFSPPITMNVFKLLDLEVKRITYYDVLDEFIRLGLNKTDQWRVTLINDDYKFCPTYPRELIVPKEISDEVLLKSGEYRSRHRIPVLTWVHENGACVVRCSQPMPGIVGKKSEEDISVLEMIGRCGQVTTSKLHILDSRPKANAVANIAMGGGYEADEDYPFSVMEFENIDNIHVVREGWQKLCVMCMGLHPQDHTTTVTTSIEVQNWWKVLTTIFASSIKMCRYLESGESVLVHCTDGWDRTSQCCSLCEMMLDPYFRTLDGFVVLVEKDWKSFGHRFMTRSGVGAHCPHGQYSPVFHQFIECVFILLTNYPTMFQFNEEFLLEIDDAVFCANYGTFLFDCSMERDLNRVDERTLSLWSNVYENRERFSNPQYIKSSDKMHTYGLPKFVLWEKYYFANRKY</sequence>